<organism evidence="2">
    <name type="scientific">Solanum lycopersicum</name>
    <name type="common">Tomato</name>
    <name type="synonym">Lycopersicon esculentum</name>
    <dbReference type="NCBI Taxonomy" id="4081"/>
    <lineage>
        <taxon>Eukaryota</taxon>
        <taxon>Viridiplantae</taxon>
        <taxon>Streptophyta</taxon>
        <taxon>Embryophyta</taxon>
        <taxon>Tracheophyta</taxon>
        <taxon>Spermatophyta</taxon>
        <taxon>Magnoliopsida</taxon>
        <taxon>eudicotyledons</taxon>
        <taxon>Gunneridae</taxon>
        <taxon>Pentapetalae</taxon>
        <taxon>asterids</taxon>
        <taxon>lamiids</taxon>
        <taxon>Solanales</taxon>
        <taxon>Solanaceae</taxon>
        <taxon>Solanoideae</taxon>
        <taxon>Solaneae</taxon>
        <taxon>Solanum</taxon>
        <taxon>Solanum subgen. Lycopersicon</taxon>
    </lineage>
</organism>
<reference evidence="2" key="1">
    <citation type="journal article" date="2012" name="Nature">
        <title>The tomato genome sequence provides insights into fleshy fruit evolution.</title>
        <authorList>
            <consortium name="Tomato Genome Consortium"/>
        </authorList>
    </citation>
    <scope>NUCLEOTIDE SEQUENCE [LARGE SCALE GENOMIC DNA]</scope>
    <source>
        <strain evidence="2">cv. Heinz 1706</strain>
    </source>
</reference>
<reference evidence="2" key="2">
    <citation type="submission" date="2019-01" db="UniProtKB">
        <authorList>
            <consortium name="EnsemblPlants"/>
        </authorList>
    </citation>
    <scope>IDENTIFICATION</scope>
    <source>
        <strain evidence="2">cv. Heinz 1706</strain>
    </source>
</reference>
<proteinExistence type="predicted"/>
<evidence type="ECO:0000313" key="3">
    <source>
        <dbReference type="Proteomes" id="UP000004994"/>
    </source>
</evidence>
<dbReference type="PANTHER" id="PTHR48302:SF2">
    <property type="entry name" value="DUF1985 DOMAIN-CONTAINING PROTEIN"/>
    <property type="match status" value="1"/>
</dbReference>
<dbReference type="PaxDb" id="4081-Solyc10g044490.1.1"/>
<protein>
    <submittedName>
        <fullName evidence="2">Uncharacterized protein</fullName>
    </submittedName>
</protein>
<evidence type="ECO:0000256" key="1">
    <source>
        <dbReference type="SAM" id="MobiDB-lite"/>
    </source>
</evidence>
<keyword evidence="3" id="KW-1185">Reference proteome</keyword>
<dbReference type="Gramene" id="Solyc10g044490.2.1">
    <property type="protein sequence ID" value="Solyc10g044490.2.1"/>
    <property type="gene ID" value="Solyc10g044490.2"/>
</dbReference>
<feature type="region of interest" description="Disordered" evidence="1">
    <location>
        <begin position="28"/>
        <end position="71"/>
    </location>
</feature>
<dbReference type="EnsemblPlants" id="Solyc10g044490.2.1">
    <property type="protein sequence ID" value="Solyc10g044490.2.1"/>
    <property type="gene ID" value="Solyc10g044490.2"/>
</dbReference>
<dbReference type="InParanoid" id="A0A3Q7IF16"/>
<dbReference type="AlphaFoldDB" id="A0A3Q7IF16"/>
<name>A0A3Q7IF16_SOLLC</name>
<dbReference type="PANTHER" id="PTHR48302">
    <property type="entry name" value="ULP1 PROTEASE FAMILY, C-TERMINAL CATALYTIC DOMAIN CONTAINING PROTEIN"/>
    <property type="match status" value="1"/>
</dbReference>
<evidence type="ECO:0000313" key="2">
    <source>
        <dbReference type="EnsemblPlants" id="Solyc10g044490.2.1"/>
    </source>
</evidence>
<dbReference type="Proteomes" id="UP000004994">
    <property type="component" value="Chromosome 10"/>
</dbReference>
<feature type="compositionally biased region" description="Basic and acidic residues" evidence="1">
    <location>
        <begin position="28"/>
        <end position="42"/>
    </location>
</feature>
<accession>A0A3Q7IF16</accession>
<sequence length="71" mass="7928">MCWIKWKNVVPSLMEIAVLQLPTEGLEKSTEGVQTEPHRDIDEQVLSGQNSDDDFVNPPPPSMKVTGYTIS</sequence>